<accession>F4Q1I9</accession>
<dbReference type="Proteomes" id="UP000007797">
    <property type="component" value="Unassembled WGS sequence"/>
</dbReference>
<keyword evidence="2" id="KW-1185">Reference proteome</keyword>
<dbReference type="AlphaFoldDB" id="F4Q1I9"/>
<name>F4Q1I9_CACFS</name>
<evidence type="ECO:0000313" key="2">
    <source>
        <dbReference type="Proteomes" id="UP000007797"/>
    </source>
</evidence>
<dbReference type="EMBL" id="GL883018">
    <property type="protein sequence ID" value="EGG18690.1"/>
    <property type="molecule type" value="Genomic_DNA"/>
</dbReference>
<dbReference type="RefSeq" id="XP_004366594.1">
    <property type="nucleotide sequence ID" value="XM_004366537.1"/>
</dbReference>
<gene>
    <name evidence="1" type="ORF">DFA_04186</name>
</gene>
<evidence type="ECO:0000313" key="1">
    <source>
        <dbReference type="EMBL" id="EGG18690.1"/>
    </source>
</evidence>
<protein>
    <submittedName>
        <fullName evidence="1">Uncharacterized protein</fullName>
    </submittedName>
</protein>
<organism evidence="1 2">
    <name type="scientific">Cavenderia fasciculata</name>
    <name type="common">Slime mold</name>
    <name type="synonym">Dictyostelium fasciculatum</name>
    <dbReference type="NCBI Taxonomy" id="261658"/>
    <lineage>
        <taxon>Eukaryota</taxon>
        <taxon>Amoebozoa</taxon>
        <taxon>Evosea</taxon>
        <taxon>Eumycetozoa</taxon>
        <taxon>Dictyostelia</taxon>
        <taxon>Acytosteliales</taxon>
        <taxon>Cavenderiaceae</taxon>
        <taxon>Cavenderia</taxon>
    </lineage>
</organism>
<dbReference type="KEGG" id="dfa:DFA_04186"/>
<proteinExistence type="predicted"/>
<dbReference type="GeneID" id="14870664"/>
<sequence length="233" mass="26820">MPTAITINSINFETLTEKEVKASMGSEQGRNEIARAITSMMEAKNRMEREKKAIVEMVMPCESSISSSRAKQYTLVHENLVRLTYRSAPAVCNIVTNLEQGEEEKTKRSFFDRCKSILQTLWNGLKAIGNFLFQGLMSITNCSTMDGISRKGKDIAKLPNLRMISKYAMPWDFIKNYLPNKDSVLAKRRWFVISKYLSRRNATLDTLKHLLEWSPDYDPENQFEDPSYILLIN</sequence>
<reference evidence="2" key="1">
    <citation type="journal article" date="2011" name="Genome Res.">
        <title>Phylogeny-wide analysis of social amoeba genomes highlights ancient origins for complex intercellular communication.</title>
        <authorList>
            <person name="Heidel A.J."/>
            <person name="Lawal H.M."/>
            <person name="Felder M."/>
            <person name="Schilde C."/>
            <person name="Helps N.R."/>
            <person name="Tunggal B."/>
            <person name="Rivero F."/>
            <person name="John U."/>
            <person name="Schleicher M."/>
            <person name="Eichinger L."/>
            <person name="Platzer M."/>
            <person name="Noegel A.A."/>
            <person name="Schaap P."/>
            <person name="Gloeckner G."/>
        </authorList>
    </citation>
    <scope>NUCLEOTIDE SEQUENCE [LARGE SCALE GENOMIC DNA]</scope>
    <source>
        <strain evidence="2">SH3</strain>
    </source>
</reference>